<dbReference type="EMBL" id="JAGRRH010000004">
    <property type="protein sequence ID" value="KAG7371348.1"/>
    <property type="molecule type" value="Genomic_DNA"/>
</dbReference>
<reference evidence="2" key="2">
    <citation type="submission" date="2021-04" db="EMBL/GenBank/DDBJ databases">
        <authorList>
            <person name="Podell S."/>
        </authorList>
    </citation>
    <scope>NUCLEOTIDE SEQUENCE</scope>
    <source>
        <strain evidence="2">Hildebrandi</strain>
    </source>
</reference>
<keyword evidence="3" id="KW-1185">Reference proteome</keyword>
<sequence length="290" mass="32806">MCPKSNNATSGSKGWMLRALHFILALQKSSSTSVVVSSLLEENQTIIRNITFSTDMSLYDREELIRMRRVGGECLQVSRNFRFDDLPESWKDTTITATLACECVSRIPLGRTSPDIDDKDDIVVDYKGWRDLPYLGDQVICVDKSSRTLDNRTAQDKLLGLDELEGVKCFTANDEEIGHVPNGTPKTTACTCTGYKISEINNDGAPDWDELAWMGQETGRHGLPPGSTDFVCVPELRVDKQRRTLEEYCNQGTSTTYYWTDFVMRGTPFIQLHYQWPDAVERYSSSVRRA</sequence>
<evidence type="ECO:0000256" key="1">
    <source>
        <dbReference type="SAM" id="SignalP"/>
    </source>
</evidence>
<comment type="caution">
    <text evidence="2">The sequence shown here is derived from an EMBL/GenBank/DDBJ whole genome shotgun (WGS) entry which is preliminary data.</text>
</comment>
<accession>A0A9K3LZD2</accession>
<name>A0A9K3LZD2_9STRA</name>
<gene>
    <name evidence="2" type="ORF">IV203_019918</name>
</gene>
<keyword evidence="1" id="KW-0732">Signal</keyword>
<dbReference type="Proteomes" id="UP000693970">
    <property type="component" value="Unassembled WGS sequence"/>
</dbReference>
<feature type="signal peptide" evidence="1">
    <location>
        <begin position="1"/>
        <end position="31"/>
    </location>
</feature>
<evidence type="ECO:0000313" key="2">
    <source>
        <dbReference type="EMBL" id="KAG7371348.1"/>
    </source>
</evidence>
<reference evidence="2" key="1">
    <citation type="journal article" date="2021" name="Sci. Rep.">
        <title>Diploid genomic architecture of Nitzschia inconspicua, an elite biomass production diatom.</title>
        <authorList>
            <person name="Oliver A."/>
            <person name="Podell S."/>
            <person name="Pinowska A."/>
            <person name="Traller J.C."/>
            <person name="Smith S.R."/>
            <person name="McClure R."/>
            <person name="Beliaev A."/>
            <person name="Bohutskyi P."/>
            <person name="Hill E.A."/>
            <person name="Rabines A."/>
            <person name="Zheng H."/>
            <person name="Allen L.Z."/>
            <person name="Kuo A."/>
            <person name="Grigoriev I.V."/>
            <person name="Allen A.E."/>
            <person name="Hazlebeck D."/>
            <person name="Allen E.E."/>
        </authorList>
    </citation>
    <scope>NUCLEOTIDE SEQUENCE</scope>
    <source>
        <strain evidence="2">Hildebrandi</strain>
    </source>
</reference>
<feature type="chain" id="PRO_5039886105" evidence="1">
    <location>
        <begin position="32"/>
        <end position="290"/>
    </location>
</feature>
<evidence type="ECO:0000313" key="3">
    <source>
        <dbReference type="Proteomes" id="UP000693970"/>
    </source>
</evidence>
<dbReference type="AlphaFoldDB" id="A0A9K3LZD2"/>
<organism evidence="2 3">
    <name type="scientific">Nitzschia inconspicua</name>
    <dbReference type="NCBI Taxonomy" id="303405"/>
    <lineage>
        <taxon>Eukaryota</taxon>
        <taxon>Sar</taxon>
        <taxon>Stramenopiles</taxon>
        <taxon>Ochrophyta</taxon>
        <taxon>Bacillariophyta</taxon>
        <taxon>Bacillariophyceae</taxon>
        <taxon>Bacillariophycidae</taxon>
        <taxon>Bacillariales</taxon>
        <taxon>Bacillariaceae</taxon>
        <taxon>Nitzschia</taxon>
    </lineage>
</organism>
<protein>
    <submittedName>
        <fullName evidence="2">Uncharacterized protein</fullName>
    </submittedName>
</protein>
<proteinExistence type="predicted"/>